<proteinExistence type="predicted"/>
<keyword evidence="3" id="KW-1185">Reference proteome</keyword>
<organism evidence="2 3">
    <name type="scientific">Coptotermes formosanus</name>
    <name type="common">Formosan subterranean termite</name>
    <dbReference type="NCBI Taxonomy" id="36987"/>
    <lineage>
        <taxon>Eukaryota</taxon>
        <taxon>Metazoa</taxon>
        <taxon>Ecdysozoa</taxon>
        <taxon>Arthropoda</taxon>
        <taxon>Hexapoda</taxon>
        <taxon>Insecta</taxon>
        <taxon>Pterygota</taxon>
        <taxon>Neoptera</taxon>
        <taxon>Polyneoptera</taxon>
        <taxon>Dictyoptera</taxon>
        <taxon>Blattodea</taxon>
        <taxon>Blattoidea</taxon>
        <taxon>Termitoidae</taxon>
        <taxon>Rhinotermitidae</taxon>
        <taxon>Coptotermes</taxon>
    </lineage>
</organism>
<feature type="compositionally biased region" description="Basic and acidic residues" evidence="1">
    <location>
        <begin position="236"/>
        <end position="250"/>
    </location>
</feature>
<evidence type="ECO:0000313" key="2">
    <source>
        <dbReference type="EMBL" id="GFG28842.1"/>
    </source>
</evidence>
<evidence type="ECO:0000313" key="3">
    <source>
        <dbReference type="Proteomes" id="UP000502823"/>
    </source>
</evidence>
<gene>
    <name evidence="2" type="ORF">Cfor_08460</name>
</gene>
<feature type="compositionally biased region" description="Pro residues" evidence="1">
    <location>
        <begin position="39"/>
        <end position="49"/>
    </location>
</feature>
<dbReference type="InParanoid" id="A0A6L2PC82"/>
<protein>
    <submittedName>
        <fullName evidence="2">Uncharacterized protein</fullName>
    </submittedName>
</protein>
<feature type="region of interest" description="Disordered" evidence="1">
    <location>
        <begin position="236"/>
        <end position="258"/>
    </location>
</feature>
<feature type="compositionally biased region" description="Polar residues" evidence="1">
    <location>
        <begin position="371"/>
        <end position="387"/>
    </location>
</feature>
<feature type="region of interest" description="Disordered" evidence="1">
    <location>
        <begin position="370"/>
        <end position="389"/>
    </location>
</feature>
<accession>A0A6L2PC82</accession>
<dbReference type="AlphaFoldDB" id="A0A6L2PC82"/>
<sequence>MDAPGTRFGSAGSAPQPTHSVRYGSPPPPPTHPRRPYLQFPPPPPYPPPDEQEQRLEGSCDGTSPPPYRIQESRCRRQDPRQDSATSSSVPSCLLRPSNKAIEANHSGHAGSAFTHESHFYQMANQFDQFSDVSRINNPRFCTPVDNLELERNENNRLNKSVCPREEPESAEYSYAYYEPGPPTSHASFSVNNSNANPRSDRNSRHTYVTRYGTEENIYEEISEVAAKCSEMAEEERLHQHQHRQQQEHHKQNHQSQVSLNQSILEEEVRRVQSRHRRVLGELNLTVEAMLMPPLPPRDEENTNSNTTSSSKASGTPDLLEDLLFSVGPTDELLSPTSCSVGADLDSGFSGSSGTSYGFSGGSSASYTTSVLSGSSLRRPGTSQSCPRTMDAHVTASAMSSAAYSPLLNRRGVKGGAACLKSSKVRDATAC</sequence>
<dbReference type="EMBL" id="BLKM01000085">
    <property type="protein sequence ID" value="GFG28842.1"/>
    <property type="molecule type" value="Genomic_DNA"/>
</dbReference>
<evidence type="ECO:0000256" key="1">
    <source>
        <dbReference type="SAM" id="MobiDB-lite"/>
    </source>
</evidence>
<feature type="compositionally biased region" description="Basic and acidic residues" evidence="1">
    <location>
        <begin position="71"/>
        <end position="82"/>
    </location>
</feature>
<comment type="caution">
    <text evidence="2">The sequence shown here is derived from an EMBL/GenBank/DDBJ whole genome shotgun (WGS) entry which is preliminary data.</text>
</comment>
<reference evidence="3" key="1">
    <citation type="submission" date="2020-01" db="EMBL/GenBank/DDBJ databases">
        <title>Draft genome sequence of the Termite Coptotermes fromosanus.</title>
        <authorList>
            <person name="Itakura S."/>
            <person name="Yosikawa Y."/>
            <person name="Umezawa K."/>
        </authorList>
    </citation>
    <scope>NUCLEOTIDE SEQUENCE [LARGE SCALE GENOMIC DNA]</scope>
</reference>
<feature type="region of interest" description="Disordered" evidence="1">
    <location>
        <begin position="1"/>
        <end position="94"/>
    </location>
</feature>
<feature type="region of interest" description="Disordered" evidence="1">
    <location>
        <begin position="184"/>
        <end position="204"/>
    </location>
</feature>
<feature type="compositionally biased region" description="Polar residues" evidence="1">
    <location>
        <begin position="185"/>
        <end position="198"/>
    </location>
</feature>
<feature type="non-terminal residue" evidence="2">
    <location>
        <position position="431"/>
    </location>
</feature>
<feature type="region of interest" description="Disordered" evidence="1">
    <location>
        <begin position="290"/>
        <end position="317"/>
    </location>
</feature>
<name>A0A6L2PC82_COPFO</name>
<dbReference type="Proteomes" id="UP000502823">
    <property type="component" value="Unassembled WGS sequence"/>
</dbReference>
<dbReference type="OrthoDB" id="7987013at2759"/>